<feature type="region of interest" description="Disordered" evidence="1">
    <location>
        <begin position="42"/>
        <end position="71"/>
    </location>
</feature>
<gene>
    <name evidence="2" type="ORF">CEN92_305</name>
</gene>
<dbReference type="AlphaFoldDB" id="A0A554LEF0"/>
<dbReference type="EMBL" id="VMGH01000045">
    <property type="protein sequence ID" value="TSC91264.1"/>
    <property type="molecule type" value="Genomic_DNA"/>
</dbReference>
<organism evidence="2 3">
    <name type="scientific">Candidatus Berkelbacteria bacterium Licking1014_96</name>
    <dbReference type="NCBI Taxonomy" id="2017149"/>
    <lineage>
        <taxon>Bacteria</taxon>
        <taxon>Candidatus Berkelbacteria</taxon>
    </lineage>
</organism>
<evidence type="ECO:0000313" key="2">
    <source>
        <dbReference type="EMBL" id="TSC91264.1"/>
    </source>
</evidence>
<accession>A0A554LEF0</accession>
<evidence type="ECO:0000313" key="3">
    <source>
        <dbReference type="Proteomes" id="UP000318296"/>
    </source>
</evidence>
<name>A0A554LEF0_9BACT</name>
<reference evidence="2 3" key="1">
    <citation type="submission" date="2017-07" db="EMBL/GenBank/DDBJ databases">
        <title>Mechanisms for carbon and nitrogen cycling indicate functional differentiation within the Candidate Phyla Radiation.</title>
        <authorList>
            <person name="Danczak R.E."/>
            <person name="Johnston M.D."/>
            <person name="Kenah C."/>
            <person name="Slattery M."/>
            <person name="Wrighton K.C."/>
            <person name="Wilkins M.J."/>
        </authorList>
    </citation>
    <scope>NUCLEOTIDE SEQUENCE [LARGE SCALE GENOMIC DNA]</scope>
    <source>
        <strain evidence="2">Licking1014_96</strain>
    </source>
</reference>
<comment type="caution">
    <text evidence="2">The sequence shown here is derived from an EMBL/GenBank/DDBJ whole genome shotgun (WGS) entry which is preliminary data.</text>
</comment>
<sequence length="71" mass="7670">MESKPTPPAGGTKNEGEIRVCKICGEELTEDNHSKEKEGLCLDCEGKGDGDLDDHSQQNVNQDGINPEESL</sequence>
<dbReference type="Proteomes" id="UP000318296">
    <property type="component" value="Unassembled WGS sequence"/>
</dbReference>
<protein>
    <submittedName>
        <fullName evidence="2">Uncharacterized protein</fullName>
    </submittedName>
</protein>
<feature type="compositionally biased region" description="Basic and acidic residues" evidence="1">
    <location>
        <begin position="42"/>
        <end position="56"/>
    </location>
</feature>
<proteinExistence type="predicted"/>
<evidence type="ECO:0000256" key="1">
    <source>
        <dbReference type="SAM" id="MobiDB-lite"/>
    </source>
</evidence>